<name>A0A6V7P8T6_ANACO</name>
<feature type="domain" description="Helicase ATP-binding" evidence="3">
    <location>
        <begin position="201"/>
        <end position="387"/>
    </location>
</feature>
<dbReference type="InterPro" id="IPR001650">
    <property type="entry name" value="Helicase_C-like"/>
</dbReference>
<dbReference type="SMART" id="SM00487">
    <property type="entry name" value="DEXDc"/>
    <property type="match status" value="1"/>
</dbReference>
<protein>
    <recommendedName>
        <fullName evidence="6">Protein CHROMATIN REMODELING 25</fullName>
    </recommendedName>
</protein>
<organism evidence="5">
    <name type="scientific">Ananas comosus var. bracteatus</name>
    <name type="common">red pineapple</name>
    <dbReference type="NCBI Taxonomy" id="296719"/>
    <lineage>
        <taxon>Eukaryota</taxon>
        <taxon>Viridiplantae</taxon>
        <taxon>Streptophyta</taxon>
        <taxon>Embryophyta</taxon>
        <taxon>Tracheophyta</taxon>
        <taxon>Spermatophyta</taxon>
        <taxon>Magnoliopsida</taxon>
        <taxon>Liliopsida</taxon>
        <taxon>Poales</taxon>
        <taxon>Bromeliaceae</taxon>
        <taxon>Bromelioideae</taxon>
        <taxon>Ananas</taxon>
    </lineage>
</organism>
<dbReference type="AlphaFoldDB" id="A0A6V7P8T6"/>
<dbReference type="InterPro" id="IPR027417">
    <property type="entry name" value="P-loop_NTPase"/>
</dbReference>
<dbReference type="InterPro" id="IPR049730">
    <property type="entry name" value="SNF2/RAD54-like_C"/>
</dbReference>
<evidence type="ECO:0000313" key="5">
    <source>
        <dbReference type="EMBL" id="CAD1827076.1"/>
    </source>
</evidence>
<dbReference type="InterPro" id="IPR000330">
    <property type="entry name" value="SNF2_N"/>
</dbReference>
<keyword evidence="1" id="KW-0378">Hydrolase</keyword>
<evidence type="ECO:0000256" key="2">
    <source>
        <dbReference type="SAM" id="MobiDB-lite"/>
    </source>
</evidence>
<evidence type="ECO:0008006" key="6">
    <source>
        <dbReference type="Google" id="ProtNLM"/>
    </source>
</evidence>
<dbReference type="GO" id="GO:0007131">
    <property type="term" value="P:reciprocal meiotic recombination"/>
    <property type="evidence" value="ECO:0007669"/>
    <property type="project" value="TreeGrafter"/>
</dbReference>
<dbReference type="Gene3D" id="1.20.120.850">
    <property type="entry name" value="SWI2/SNF2 ATPases, N-terminal domain"/>
    <property type="match status" value="1"/>
</dbReference>
<dbReference type="PANTHER" id="PTHR45629:SF7">
    <property type="entry name" value="DNA EXCISION REPAIR PROTEIN ERCC-6-RELATED"/>
    <property type="match status" value="1"/>
</dbReference>
<dbReference type="Pfam" id="PF00271">
    <property type="entry name" value="Helicase_C"/>
    <property type="match status" value="1"/>
</dbReference>
<dbReference type="Gene3D" id="3.40.50.300">
    <property type="entry name" value="P-loop containing nucleotide triphosphate hydrolases"/>
    <property type="match status" value="1"/>
</dbReference>
<dbReference type="InterPro" id="IPR050496">
    <property type="entry name" value="SNF2_RAD54_helicase_repair"/>
</dbReference>
<evidence type="ECO:0000256" key="1">
    <source>
        <dbReference type="ARBA" id="ARBA00022801"/>
    </source>
</evidence>
<dbReference type="Gene3D" id="3.40.50.10810">
    <property type="entry name" value="Tandem AAA-ATPase domain"/>
    <property type="match status" value="1"/>
</dbReference>
<dbReference type="GO" id="GO:0005524">
    <property type="term" value="F:ATP binding"/>
    <property type="evidence" value="ECO:0007669"/>
    <property type="project" value="InterPro"/>
</dbReference>
<dbReference type="GO" id="GO:0016787">
    <property type="term" value="F:hydrolase activity"/>
    <property type="evidence" value="ECO:0007669"/>
    <property type="project" value="UniProtKB-KW"/>
</dbReference>
<dbReference type="Pfam" id="PF00176">
    <property type="entry name" value="SNF2-rel_dom"/>
    <property type="match status" value="2"/>
</dbReference>
<feature type="compositionally biased region" description="Acidic residues" evidence="2">
    <location>
        <begin position="11"/>
        <end position="61"/>
    </location>
</feature>
<dbReference type="InterPro" id="IPR014001">
    <property type="entry name" value="Helicase_ATP-bd"/>
</dbReference>
<dbReference type="PROSITE" id="PS51194">
    <property type="entry name" value="HELICASE_CTER"/>
    <property type="match status" value="1"/>
</dbReference>
<dbReference type="InterPro" id="IPR038718">
    <property type="entry name" value="SNF2-like_sf"/>
</dbReference>
<gene>
    <name evidence="5" type="ORF">CB5_LOCUS10287</name>
</gene>
<sequence length="652" mass="73837">MAPRRRRGRDEGEDEGESEEELEIASSSSDDDYSAEADEGDDDEDEGEEEEGGDREEDVSEEGERGGEGCSLCPPSSDRERKSQNVAILGNLLVRRQPLIPRILSVSDGVAMVRKPFKPPFKNEYSNFNEELARRLLARKGSSKDQALPPGVEPLVLWQHEGHDEENGQCTPIEVDPSLVRYLRPHQREGVQFMFDCVSGLSSAEGISGCILADDMGLGKTLQSITLLYTLLRQGFDGKPIVKRALIVTPTSLVSNWESEINKWLGGKVQLLSLCESTRADVLSGIESFLKPRSPFQVLIISYETFRMHSSKFERTGSCDLLICDEAHRLKNDQTLTNRAPIICGREPMASEDERKLGAERSVELSAKVNQFILRRTNALLSNHLPPKIVEVVCCKLTPLQLELYNHLIHSKNVKRLISEETKQAKILAYITALKKLCNHPKLIYDSIKSSSSGTTGFEDCMRFFPPELFSGRSFCTIMPEREDTHMSGLTERLRLVRGKSWLTNFNDQSKDEFAFLLSSKAGGCGLNLIGGNRLVLFDPDWNPANDKQAAARVWRDGQKKRVYIYRFLSTGTIEEKVYKRQMSKEGLQKIIQQEHVDNQKQVSFFSMEDLRDLFTFHEHVRSEIHENMKCTRCERENLTVTDDMDDLSEIM</sequence>
<dbReference type="PANTHER" id="PTHR45629">
    <property type="entry name" value="SNF2/RAD54 FAMILY MEMBER"/>
    <property type="match status" value="1"/>
</dbReference>
<dbReference type="GO" id="GO:0045003">
    <property type="term" value="P:double-strand break repair via synthesis-dependent strand annealing"/>
    <property type="evidence" value="ECO:0007669"/>
    <property type="project" value="TreeGrafter"/>
</dbReference>
<proteinExistence type="predicted"/>
<dbReference type="FunFam" id="1.20.120.850:FF:000028">
    <property type="entry name" value="Predicted protein"/>
    <property type="match status" value="1"/>
</dbReference>
<dbReference type="PROSITE" id="PS51192">
    <property type="entry name" value="HELICASE_ATP_BIND_1"/>
    <property type="match status" value="1"/>
</dbReference>
<dbReference type="SMART" id="SM00490">
    <property type="entry name" value="HELICc"/>
    <property type="match status" value="1"/>
</dbReference>
<feature type="domain" description="Helicase C-terminal" evidence="4">
    <location>
        <begin position="413"/>
        <end position="604"/>
    </location>
</feature>
<reference evidence="5" key="1">
    <citation type="submission" date="2020-07" db="EMBL/GenBank/DDBJ databases">
        <authorList>
            <person name="Lin J."/>
        </authorList>
    </citation>
    <scope>NUCLEOTIDE SEQUENCE</scope>
</reference>
<dbReference type="GO" id="GO:0015616">
    <property type="term" value="F:DNA translocase activity"/>
    <property type="evidence" value="ECO:0007669"/>
    <property type="project" value="TreeGrafter"/>
</dbReference>
<accession>A0A6V7P8T6</accession>
<evidence type="ECO:0000259" key="3">
    <source>
        <dbReference type="PROSITE" id="PS51192"/>
    </source>
</evidence>
<dbReference type="SUPFAM" id="SSF52540">
    <property type="entry name" value="P-loop containing nucleoside triphosphate hydrolases"/>
    <property type="match status" value="2"/>
</dbReference>
<dbReference type="EMBL" id="LR862146">
    <property type="protein sequence ID" value="CAD1827076.1"/>
    <property type="molecule type" value="Genomic_DNA"/>
</dbReference>
<dbReference type="GO" id="GO:0005634">
    <property type="term" value="C:nucleus"/>
    <property type="evidence" value="ECO:0007669"/>
    <property type="project" value="TreeGrafter"/>
</dbReference>
<dbReference type="CDD" id="cd18793">
    <property type="entry name" value="SF2_C_SNF"/>
    <property type="match status" value="1"/>
</dbReference>
<evidence type="ECO:0000259" key="4">
    <source>
        <dbReference type="PROSITE" id="PS51194"/>
    </source>
</evidence>
<feature type="region of interest" description="Disordered" evidence="2">
    <location>
        <begin position="1"/>
        <end position="81"/>
    </location>
</feature>